<evidence type="ECO:0000256" key="1">
    <source>
        <dbReference type="SAM" id="Phobius"/>
    </source>
</evidence>
<sequence length="333" mass="36393">MSRPCWHRDSQRPIAAEGYSYKAVNNVKAGEANGRRGLVEKSLWAKICQTWALEVAAFVAGLGSLVAMVALLRVYDGQRAADWLVTLNFASSLLGNVGFHTADGSVHHRPPWGPEKGVHTPTNLSPPNEIPISWQAWAAALGLVSPQTDMTSVIFDAESSPKECKCVNDDVFSCVLEGFARTLTKTIREWGVLKKGINSSCTYLSQGEARVPAAFVRIQWEWIILPVLVWVFGIITWAVIAFQTWCLRLPTWRDDLLPLVFLYRGANRKQGSVGEVGPLRTAAASGGEPDEVLKADGYSSWAYGTVAEKISVQLQKPSALLESVGEPGVMRLA</sequence>
<evidence type="ECO:0000313" key="3">
    <source>
        <dbReference type="Proteomes" id="UP001174936"/>
    </source>
</evidence>
<accession>A0AA40CJT0</accession>
<organism evidence="2 3">
    <name type="scientific">Cercophora newfieldiana</name>
    <dbReference type="NCBI Taxonomy" id="92897"/>
    <lineage>
        <taxon>Eukaryota</taxon>
        <taxon>Fungi</taxon>
        <taxon>Dikarya</taxon>
        <taxon>Ascomycota</taxon>
        <taxon>Pezizomycotina</taxon>
        <taxon>Sordariomycetes</taxon>
        <taxon>Sordariomycetidae</taxon>
        <taxon>Sordariales</taxon>
        <taxon>Lasiosphaeriaceae</taxon>
        <taxon>Cercophora</taxon>
    </lineage>
</organism>
<comment type="caution">
    <text evidence="2">The sequence shown here is derived from an EMBL/GenBank/DDBJ whole genome shotgun (WGS) entry which is preliminary data.</text>
</comment>
<reference evidence="2" key="1">
    <citation type="submission" date="2023-06" db="EMBL/GenBank/DDBJ databases">
        <title>Genome-scale phylogeny and comparative genomics of the fungal order Sordariales.</title>
        <authorList>
            <consortium name="Lawrence Berkeley National Laboratory"/>
            <person name="Hensen N."/>
            <person name="Bonometti L."/>
            <person name="Westerberg I."/>
            <person name="Brannstrom I.O."/>
            <person name="Guillou S."/>
            <person name="Cros-Aarteil S."/>
            <person name="Calhoun S."/>
            <person name="Haridas S."/>
            <person name="Kuo A."/>
            <person name="Mondo S."/>
            <person name="Pangilinan J."/>
            <person name="Riley R."/>
            <person name="Labutti K."/>
            <person name="Andreopoulos B."/>
            <person name="Lipzen A."/>
            <person name="Chen C."/>
            <person name="Yanf M."/>
            <person name="Daum C."/>
            <person name="Ng V."/>
            <person name="Clum A."/>
            <person name="Steindorff A."/>
            <person name="Ohm R."/>
            <person name="Martin F."/>
            <person name="Silar P."/>
            <person name="Natvig D."/>
            <person name="Lalanne C."/>
            <person name="Gautier V."/>
            <person name="Ament-Velasquez S.L."/>
            <person name="Kruys A."/>
            <person name="Hutchinson M.I."/>
            <person name="Powell A.J."/>
            <person name="Barry K."/>
            <person name="Miller A.N."/>
            <person name="Grigoriev I.V."/>
            <person name="Debuchy R."/>
            <person name="Gladieux P."/>
            <person name="Thoren M.H."/>
            <person name="Johannesson H."/>
        </authorList>
    </citation>
    <scope>NUCLEOTIDE SEQUENCE</scope>
    <source>
        <strain evidence="2">SMH2532-1</strain>
    </source>
</reference>
<gene>
    <name evidence="2" type="ORF">B0T16DRAFT_448574</name>
</gene>
<keyword evidence="3" id="KW-1185">Reference proteome</keyword>
<dbReference type="Proteomes" id="UP001174936">
    <property type="component" value="Unassembled WGS sequence"/>
</dbReference>
<proteinExistence type="predicted"/>
<keyword evidence="1" id="KW-0472">Membrane</keyword>
<feature type="transmembrane region" description="Helical" evidence="1">
    <location>
        <begin position="222"/>
        <end position="245"/>
    </location>
</feature>
<protein>
    <submittedName>
        <fullName evidence="2">Uncharacterized protein</fullName>
    </submittedName>
</protein>
<feature type="transmembrane region" description="Helical" evidence="1">
    <location>
        <begin position="51"/>
        <end position="72"/>
    </location>
</feature>
<evidence type="ECO:0000313" key="2">
    <source>
        <dbReference type="EMBL" id="KAK0641015.1"/>
    </source>
</evidence>
<name>A0AA40CJT0_9PEZI</name>
<dbReference type="PANTHER" id="PTHR35394:SF5">
    <property type="entry name" value="DUF3176 DOMAIN-CONTAINING PROTEIN"/>
    <property type="match status" value="1"/>
</dbReference>
<keyword evidence="1" id="KW-0812">Transmembrane</keyword>
<dbReference type="AlphaFoldDB" id="A0AA40CJT0"/>
<keyword evidence="1" id="KW-1133">Transmembrane helix</keyword>
<dbReference type="EMBL" id="JAULSV010000006">
    <property type="protein sequence ID" value="KAK0641015.1"/>
    <property type="molecule type" value="Genomic_DNA"/>
</dbReference>
<dbReference type="PANTHER" id="PTHR35394">
    <property type="entry name" value="DUF3176 DOMAIN-CONTAINING PROTEIN"/>
    <property type="match status" value="1"/>
</dbReference>